<dbReference type="PANTHER" id="PTHR45436">
    <property type="entry name" value="SENSOR HISTIDINE KINASE YKOH"/>
    <property type="match status" value="1"/>
</dbReference>
<name>A0A560HD35_9PROT</name>
<evidence type="ECO:0000256" key="5">
    <source>
        <dbReference type="ARBA" id="ARBA00022679"/>
    </source>
</evidence>
<reference evidence="12 13" key="1">
    <citation type="submission" date="2019-06" db="EMBL/GenBank/DDBJ databases">
        <title>Genomic Encyclopedia of Type Strains, Phase IV (KMG-V): Genome sequencing to study the core and pangenomes of soil and plant-associated prokaryotes.</title>
        <authorList>
            <person name="Whitman W."/>
        </authorList>
    </citation>
    <scope>NUCLEOTIDE SEQUENCE [LARGE SCALE GENOMIC DNA]</scope>
    <source>
        <strain evidence="12 13">BR 11622</strain>
    </source>
</reference>
<dbReference type="PROSITE" id="PS50109">
    <property type="entry name" value="HIS_KIN"/>
    <property type="match status" value="1"/>
</dbReference>
<feature type="transmembrane region" description="Helical" evidence="10">
    <location>
        <begin position="93"/>
        <end position="112"/>
    </location>
</feature>
<dbReference type="InterPro" id="IPR003594">
    <property type="entry name" value="HATPase_dom"/>
</dbReference>
<dbReference type="InterPro" id="IPR003661">
    <property type="entry name" value="HisK_dim/P_dom"/>
</dbReference>
<comment type="catalytic activity">
    <reaction evidence="1">
        <text>ATP + protein L-histidine = ADP + protein N-phospho-L-histidine.</text>
        <dbReference type="EC" id="2.7.13.3"/>
    </reaction>
</comment>
<evidence type="ECO:0000256" key="2">
    <source>
        <dbReference type="ARBA" id="ARBA00004370"/>
    </source>
</evidence>
<keyword evidence="9 10" id="KW-0472">Membrane</keyword>
<keyword evidence="7" id="KW-0418">Kinase</keyword>
<dbReference type="CDD" id="cd00082">
    <property type="entry name" value="HisKA"/>
    <property type="match status" value="1"/>
</dbReference>
<dbReference type="PRINTS" id="PR00344">
    <property type="entry name" value="BCTRLSENSOR"/>
</dbReference>
<keyword evidence="5" id="KW-0808">Transferase</keyword>
<gene>
    <name evidence="12" type="ORF">FBZ90_103202</name>
</gene>
<dbReference type="OrthoDB" id="9806130at2"/>
<dbReference type="InterPro" id="IPR004358">
    <property type="entry name" value="Sig_transdc_His_kin-like_C"/>
</dbReference>
<dbReference type="InterPro" id="IPR036890">
    <property type="entry name" value="HATPase_C_sf"/>
</dbReference>
<dbReference type="Pfam" id="PF00512">
    <property type="entry name" value="HisKA"/>
    <property type="match status" value="1"/>
</dbReference>
<feature type="transmembrane region" description="Helical" evidence="10">
    <location>
        <begin position="64"/>
        <end position="86"/>
    </location>
</feature>
<dbReference type="Gene3D" id="1.10.287.130">
    <property type="match status" value="1"/>
</dbReference>
<comment type="caution">
    <text evidence="12">The sequence shown here is derived from an EMBL/GenBank/DDBJ whole genome shotgun (WGS) entry which is preliminary data.</text>
</comment>
<accession>A0A560HD35</accession>
<dbReference type="SMART" id="SM00387">
    <property type="entry name" value="HATPase_c"/>
    <property type="match status" value="1"/>
</dbReference>
<dbReference type="Proteomes" id="UP000315751">
    <property type="component" value="Unassembled WGS sequence"/>
</dbReference>
<evidence type="ECO:0000256" key="3">
    <source>
        <dbReference type="ARBA" id="ARBA00012438"/>
    </source>
</evidence>
<evidence type="ECO:0000256" key="1">
    <source>
        <dbReference type="ARBA" id="ARBA00000085"/>
    </source>
</evidence>
<dbReference type="InterPro" id="IPR036097">
    <property type="entry name" value="HisK_dim/P_sf"/>
</dbReference>
<dbReference type="EC" id="2.7.13.3" evidence="3"/>
<dbReference type="SUPFAM" id="SSF55874">
    <property type="entry name" value="ATPase domain of HSP90 chaperone/DNA topoisomerase II/histidine kinase"/>
    <property type="match status" value="1"/>
</dbReference>
<dbReference type="AlphaFoldDB" id="A0A560HD35"/>
<dbReference type="EMBL" id="VITR01000003">
    <property type="protein sequence ID" value="TWB44295.1"/>
    <property type="molecule type" value="Genomic_DNA"/>
</dbReference>
<evidence type="ECO:0000259" key="11">
    <source>
        <dbReference type="PROSITE" id="PS50109"/>
    </source>
</evidence>
<keyword evidence="13" id="KW-1185">Reference proteome</keyword>
<dbReference type="CDD" id="cd00075">
    <property type="entry name" value="HATPase"/>
    <property type="match status" value="1"/>
</dbReference>
<feature type="transmembrane region" description="Helical" evidence="10">
    <location>
        <begin position="33"/>
        <end position="52"/>
    </location>
</feature>
<evidence type="ECO:0000313" key="12">
    <source>
        <dbReference type="EMBL" id="TWB44295.1"/>
    </source>
</evidence>
<evidence type="ECO:0000256" key="10">
    <source>
        <dbReference type="SAM" id="Phobius"/>
    </source>
</evidence>
<dbReference type="GO" id="GO:0000155">
    <property type="term" value="F:phosphorelay sensor kinase activity"/>
    <property type="evidence" value="ECO:0007669"/>
    <property type="project" value="InterPro"/>
</dbReference>
<feature type="transmembrane region" description="Helical" evidence="10">
    <location>
        <begin position="118"/>
        <end position="140"/>
    </location>
</feature>
<evidence type="ECO:0000256" key="9">
    <source>
        <dbReference type="ARBA" id="ARBA00023136"/>
    </source>
</evidence>
<evidence type="ECO:0000256" key="6">
    <source>
        <dbReference type="ARBA" id="ARBA00022692"/>
    </source>
</evidence>
<organism evidence="12 13">
    <name type="scientific">Nitrospirillum amazonense</name>
    <dbReference type="NCBI Taxonomy" id="28077"/>
    <lineage>
        <taxon>Bacteria</taxon>
        <taxon>Pseudomonadati</taxon>
        <taxon>Pseudomonadota</taxon>
        <taxon>Alphaproteobacteria</taxon>
        <taxon>Rhodospirillales</taxon>
        <taxon>Azospirillaceae</taxon>
        <taxon>Nitrospirillum</taxon>
    </lineage>
</organism>
<sequence length="469" mass="51629">MPTVLIVFFIMKILNAGISALIWNAYRHLSGVRMIATGFIIGAGASITGLLYKPGADFLTGMTGFTTAVLINAAQSTCINGAIIFLGQPSRKWLVPFCIIATAIYWPLLLYINPTDGALRAVAGAIITTIAHGAAVPVLWRQKGHWSWLRLTLLPYIFLHLSIQDGWALYRIGRSLAGMPDPTMFYPWMVIEAGLAHHLWFACFLAMLGSRLRVDVLQRNQELALEIDRRRHLEQQLAATLATEREINAEHQQLLDVLVHEIRTPLTGIDRATEMLEITLSPLPEAGEKRLASVRDGVRRVAALVDRIVTDKREPRSAPVVQDLEWTEVLRTVLGGLSHMDAENRVRALVSQPPLVFRADRDMIVAVLRNLVENALKYSPATEGVTITAAGGADEVRFQVIDRGIGIPEMERESVGRRFYRASNAQGRPGIGLGLFIVRRMLSQAGGTLRHGPGPANIGTTATVTLPQQ</sequence>
<evidence type="ECO:0000313" key="13">
    <source>
        <dbReference type="Proteomes" id="UP000315751"/>
    </source>
</evidence>
<proteinExistence type="predicted"/>
<feature type="transmembrane region" description="Helical" evidence="10">
    <location>
        <begin position="6"/>
        <end position="26"/>
    </location>
</feature>
<dbReference type="GO" id="GO:0016020">
    <property type="term" value="C:membrane"/>
    <property type="evidence" value="ECO:0007669"/>
    <property type="project" value="UniProtKB-SubCell"/>
</dbReference>
<dbReference type="Pfam" id="PF02518">
    <property type="entry name" value="HATPase_c"/>
    <property type="match status" value="1"/>
</dbReference>
<keyword evidence="6 10" id="KW-0812">Transmembrane</keyword>
<evidence type="ECO:0000256" key="7">
    <source>
        <dbReference type="ARBA" id="ARBA00022777"/>
    </source>
</evidence>
<dbReference type="SUPFAM" id="SSF47384">
    <property type="entry name" value="Homodimeric domain of signal transducing histidine kinase"/>
    <property type="match status" value="1"/>
</dbReference>
<feature type="domain" description="Histidine kinase" evidence="11">
    <location>
        <begin position="257"/>
        <end position="469"/>
    </location>
</feature>
<protein>
    <recommendedName>
        <fullName evidence="3">histidine kinase</fullName>
        <ecNumber evidence="3">2.7.13.3</ecNumber>
    </recommendedName>
</protein>
<evidence type="ECO:0000256" key="8">
    <source>
        <dbReference type="ARBA" id="ARBA00022989"/>
    </source>
</evidence>
<feature type="transmembrane region" description="Helical" evidence="10">
    <location>
        <begin position="152"/>
        <end position="173"/>
    </location>
</feature>
<dbReference type="PANTHER" id="PTHR45436:SF5">
    <property type="entry name" value="SENSOR HISTIDINE KINASE TRCS"/>
    <property type="match status" value="1"/>
</dbReference>
<feature type="transmembrane region" description="Helical" evidence="10">
    <location>
        <begin position="185"/>
        <end position="209"/>
    </location>
</feature>
<dbReference type="InterPro" id="IPR005467">
    <property type="entry name" value="His_kinase_dom"/>
</dbReference>
<dbReference type="Gene3D" id="3.30.565.10">
    <property type="entry name" value="Histidine kinase-like ATPase, C-terminal domain"/>
    <property type="match status" value="1"/>
</dbReference>
<dbReference type="SMART" id="SM00388">
    <property type="entry name" value="HisKA"/>
    <property type="match status" value="1"/>
</dbReference>
<evidence type="ECO:0000256" key="4">
    <source>
        <dbReference type="ARBA" id="ARBA00022553"/>
    </source>
</evidence>
<keyword evidence="4" id="KW-0597">Phosphoprotein</keyword>
<comment type="subcellular location">
    <subcellularLocation>
        <location evidence="2">Membrane</location>
    </subcellularLocation>
</comment>
<dbReference type="InterPro" id="IPR050428">
    <property type="entry name" value="TCS_sensor_his_kinase"/>
</dbReference>
<keyword evidence="8 10" id="KW-1133">Transmembrane helix</keyword>